<reference evidence="2" key="1">
    <citation type="submission" date="2022-07" db="EMBL/GenBank/DDBJ databases">
        <authorList>
            <person name="Li W.-J."/>
            <person name="Deng Q.-Q."/>
        </authorList>
    </citation>
    <scope>NUCLEOTIDE SEQUENCE</scope>
    <source>
        <strain evidence="2">SYSU M60031</strain>
    </source>
</reference>
<evidence type="ECO:0000256" key="1">
    <source>
        <dbReference type="SAM" id="MobiDB-lite"/>
    </source>
</evidence>
<proteinExistence type="predicted"/>
<keyword evidence="3" id="KW-1185">Reference proteome</keyword>
<feature type="compositionally biased region" description="Polar residues" evidence="1">
    <location>
        <begin position="137"/>
        <end position="147"/>
    </location>
</feature>
<dbReference type="Proteomes" id="UP001156102">
    <property type="component" value="Unassembled WGS sequence"/>
</dbReference>
<dbReference type="RefSeq" id="WP_254758161.1">
    <property type="nucleotide sequence ID" value="NZ_JANCLT010000003.1"/>
</dbReference>
<dbReference type="AlphaFoldDB" id="A0AA41X8H5"/>
<accession>A0AA41X8H5</accession>
<dbReference type="EMBL" id="JANCLT010000003">
    <property type="protein sequence ID" value="MCP8968243.1"/>
    <property type="molecule type" value="Genomic_DNA"/>
</dbReference>
<dbReference type="InterPro" id="IPR024496">
    <property type="entry name" value="Spore_germ_GerPE"/>
</dbReference>
<protein>
    <submittedName>
        <fullName evidence="2">Spore germination protein GerPE</fullName>
    </submittedName>
</protein>
<comment type="caution">
    <text evidence="2">The sequence shown here is derived from an EMBL/GenBank/DDBJ whole genome shotgun (WGS) entry which is preliminary data.</text>
</comment>
<organism evidence="2 3">
    <name type="scientific">Ectobacillus ponti</name>
    <dbReference type="NCBI Taxonomy" id="2961894"/>
    <lineage>
        <taxon>Bacteria</taxon>
        <taxon>Bacillati</taxon>
        <taxon>Bacillota</taxon>
        <taxon>Bacilli</taxon>
        <taxon>Bacillales</taxon>
        <taxon>Bacillaceae</taxon>
        <taxon>Ectobacillus</taxon>
    </lineage>
</organism>
<dbReference type="Pfam" id="PF10970">
    <property type="entry name" value="GerPE"/>
    <property type="match status" value="1"/>
</dbReference>
<sequence>MQRHVSVVGNITLLSIGLGSTLQIGDTNFLLLRSRAIAVQRELPIYRGNEIEFSDFDVFTDTDLTVPKRVTDVRMNVVNVNPFLHVGSLEFSSTENSAVIHIGSVEYGQSNSRIHQIRQYMAEDETEEASVPAPAYNATTHNPYRSR</sequence>
<evidence type="ECO:0000313" key="2">
    <source>
        <dbReference type="EMBL" id="MCP8968243.1"/>
    </source>
</evidence>
<name>A0AA41X8H5_9BACI</name>
<evidence type="ECO:0000313" key="3">
    <source>
        <dbReference type="Proteomes" id="UP001156102"/>
    </source>
</evidence>
<gene>
    <name evidence="2" type="ORF">NK662_06780</name>
</gene>
<feature type="region of interest" description="Disordered" evidence="1">
    <location>
        <begin position="123"/>
        <end position="147"/>
    </location>
</feature>